<evidence type="ECO:0000313" key="1">
    <source>
        <dbReference type="EMBL" id="MBO0359055.1"/>
    </source>
</evidence>
<dbReference type="Proteomes" id="UP000664144">
    <property type="component" value="Unassembled WGS sequence"/>
</dbReference>
<dbReference type="PANTHER" id="PTHR34309">
    <property type="entry name" value="SLR1406 PROTEIN"/>
    <property type="match status" value="1"/>
</dbReference>
<evidence type="ECO:0000313" key="2">
    <source>
        <dbReference type="Proteomes" id="UP000664144"/>
    </source>
</evidence>
<keyword evidence="2" id="KW-1185">Reference proteome</keyword>
<organism evidence="1 2">
    <name type="scientific">Hymenobacter telluris</name>
    <dbReference type="NCBI Taxonomy" id="2816474"/>
    <lineage>
        <taxon>Bacteria</taxon>
        <taxon>Pseudomonadati</taxon>
        <taxon>Bacteroidota</taxon>
        <taxon>Cytophagia</taxon>
        <taxon>Cytophagales</taxon>
        <taxon>Hymenobacteraceae</taxon>
        <taxon>Hymenobacter</taxon>
    </lineage>
</organism>
<reference evidence="1" key="1">
    <citation type="submission" date="2021-03" db="EMBL/GenBank/DDBJ databases">
        <authorList>
            <person name="Kim M.K."/>
        </authorList>
    </citation>
    <scope>NUCLEOTIDE SEQUENCE</scope>
    <source>
        <strain evidence="1">BT186</strain>
    </source>
</reference>
<dbReference type="InterPro" id="IPR038084">
    <property type="entry name" value="PduO/GlcC-like_sf"/>
</dbReference>
<sequence>MGITLKQAQQAVAAAHEKALEMGVKMNIAVVDAGANLVAFIRMDDAWLGSLDISIKKAKTARFFDMPTGAIGGLSQPGGSLFGIEHSNGGLITFPGGIPLKNSEGQVFGAIGVSGDTVENDHAVAEAGVQALAGQ</sequence>
<dbReference type="SUPFAM" id="SSF143744">
    <property type="entry name" value="GlcG-like"/>
    <property type="match status" value="1"/>
</dbReference>
<proteinExistence type="predicted"/>
<dbReference type="InterPro" id="IPR005624">
    <property type="entry name" value="PduO/GlcC-like"/>
</dbReference>
<dbReference type="Pfam" id="PF03928">
    <property type="entry name" value="HbpS-like"/>
    <property type="match status" value="1"/>
</dbReference>
<dbReference type="AlphaFoldDB" id="A0A939EX07"/>
<dbReference type="RefSeq" id="WP_206984977.1">
    <property type="nucleotide sequence ID" value="NZ_JAFLQZ010000008.1"/>
</dbReference>
<name>A0A939EX07_9BACT</name>
<dbReference type="InterPro" id="IPR052517">
    <property type="entry name" value="GlcG_carb_metab_protein"/>
</dbReference>
<dbReference type="PANTHER" id="PTHR34309:SF1">
    <property type="entry name" value="PROTEIN GLCG"/>
    <property type="match status" value="1"/>
</dbReference>
<protein>
    <submittedName>
        <fullName evidence="1">Heme-binding protein</fullName>
    </submittedName>
</protein>
<dbReference type="Gene3D" id="3.30.450.150">
    <property type="entry name" value="Haem-degrading domain"/>
    <property type="match status" value="1"/>
</dbReference>
<dbReference type="EMBL" id="JAFLQZ010000008">
    <property type="protein sequence ID" value="MBO0359055.1"/>
    <property type="molecule type" value="Genomic_DNA"/>
</dbReference>
<accession>A0A939EX07</accession>
<comment type="caution">
    <text evidence="1">The sequence shown here is derived from an EMBL/GenBank/DDBJ whole genome shotgun (WGS) entry which is preliminary data.</text>
</comment>
<gene>
    <name evidence="1" type="ORF">J0X19_13935</name>
</gene>